<protein>
    <submittedName>
        <fullName evidence="6">Metal ABC transporter ATP-binding protein</fullName>
    </submittedName>
</protein>
<feature type="domain" description="ABC transporter" evidence="5">
    <location>
        <begin position="27"/>
        <end position="259"/>
    </location>
</feature>
<dbReference type="InterPro" id="IPR050153">
    <property type="entry name" value="Metal_Ion_Import_ABC"/>
</dbReference>
<keyword evidence="4 6" id="KW-0067">ATP-binding</keyword>
<dbReference type="SUPFAM" id="SSF52540">
    <property type="entry name" value="P-loop containing nucleoside triphosphate hydrolases"/>
    <property type="match status" value="1"/>
</dbReference>
<dbReference type="PANTHER" id="PTHR42734">
    <property type="entry name" value="METAL TRANSPORT SYSTEM ATP-BINDING PROTEIN TM_0124-RELATED"/>
    <property type="match status" value="1"/>
</dbReference>
<evidence type="ECO:0000313" key="7">
    <source>
        <dbReference type="Proteomes" id="UP001199795"/>
    </source>
</evidence>
<keyword evidence="2" id="KW-0813">Transport</keyword>
<evidence type="ECO:0000259" key="5">
    <source>
        <dbReference type="PROSITE" id="PS50893"/>
    </source>
</evidence>
<dbReference type="PANTHER" id="PTHR42734:SF5">
    <property type="entry name" value="IRON TRANSPORT SYSTEM ATP-BINDING PROTEIN HI_0361-RELATED"/>
    <property type="match status" value="1"/>
</dbReference>
<dbReference type="CDD" id="cd03235">
    <property type="entry name" value="ABC_Metallic_Cations"/>
    <property type="match status" value="1"/>
</dbReference>
<keyword evidence="7" id="KW-1185">Reference proteome</keyword>
<dbReference type="AlphaFoldDB" id="A0AAE3EM24"/>
<dbReference type="Pfam" id="PF00005">
    <property type="entry name" value="ABC_tran"/>
    <property type="match status" value="1"/>
</dbReference>
<dbReference type="GO" id="GO:0005524">
    <property type="term" value="F:ATP binding"/>
    <property type="evidence" value="ECO:0007669"/>
    <property type="project" value="UniProtKB-KW"/>
</dbReference>
<dbReference type="FunFam" id="3.40.50.300:FF:000134">
    <property type="entry name" value="Iron-enterobactin ABC transporter ATP-binding protein"/>
    <property type="match status" value="1"/>
</dbReference>
<dbReference type="SMART" id="SM00382">
    <property type="entry name" value="AAA"/>
    <property type="match status" value="1"/>
</dbReference>
<organism evidence="6 7">
    <name type="scientific">Wocania arenilitoris</name>
    <dbReference type="NCBI Taxonomy" id="2044858"/>
    <lineage>
        <taxon>Bacteria</taxon>
        <taxon>Pseudomonadati</taxon>
        <taxon>Bacteroidota</taxon>
        <taxon>Flavobacteriia</taxon>
        <taxon>Flavobacteriales</taxon>
        <taxon>Flavobacteriaceae</taxon>
        <taxon>Wocania</taxon>
    </lineage>
</organism>
<dbReference type="PROSITE" id="PS50893">
    <property type="entry name" value="ABC_TRANSPORTER_2"/>
    <property type="match status" value="1"/>
</dbReference>
<dbReference type="Proteomes" id="UP001199795">
    <property type="component" value="Unassembled WGS sequence"/>
</dbReference>
<dbReference type="InterPro" id="IPR027417">
    <property type="entry name" value="P-loop_NTPase"/>
</dbReference>
<gene>
    <name evidence="6" type="ORF">L3X37_00925</name>
</gene>
<evidence type="ECO:0000256" key="3">
    <source>
        <dbReference type="ARBA" id="ARBA00022741"/>
    </source>
</evidence>
<dbReference type="EMBL" id="JAKKDU010000001">
    <property type="protein sequence ID" value="MCF7566927.1"/>
    <property type="molecule type" value="Genomic_DNA"/>
</dbReference>
<dbReference type="InterPro" id="IPR003593">
    <property type="entry name" value="AAA+_ATPase"/>
</dbReference>
<sequence>MEKELKKNIRDSNSIYKTPASAGVIAVQVDDLTVAYNYKPVLWDIDLEIPEGVLMAIVGPNGAGKSTLIKAILGILKPIAGSVSIYKKPYEEQRKLVAYVPQKGSVDWDFPTTALDVVMMGTYGSLGWIKRPKQKEKKAALEALEKVGMLAFKNRQISQLSGGQQQRIFLARALVQNASIYFMDEPFQGVDATTEIAIINILKELRKAGKTVIVVHHDLQTVPEYFDWVTFLNVKKIATGPVKDIFNDDNLTKTYGINYKVSIQE</sequence>
<reference evidence="6" key="1">
    <citation type="submission" date="2022-01" db="EMBL/GenBank/DDBJ databases">
        <title>Draft genome sequence of Sabulilitoribacter arenilitoris KCTC 52401.</title>
        <authorList>
            <person name="Oh J.-S."/>
        </authorList>
    </citation>
    <scope>NUCLEOTIDE SEQUENCE</scope>
    <source>
        <strain evidence="6">HMF6543</strain>
    </source>
</reference>
<evidence type="ECO:0000256" key="1">
    <source>
        <dbReference type="ARBA" id="ARBA00005417"/>
    </source>
</evidence>
<dbReference type="PROSITE" id="PS00211">
    <property type="entry name" value="ABC_TRANSPORTER_1"/>
    <property type="match status" value="1"/>
</dbReference>
<comment type="similarity">
    <text evidence="1">Belongs to the ABC transporter superfamily.</text>
</comment>
<dbReference type="GO" id="GO:0016887">
    <property type="term" value="F:ATP hydrolysis activity"/>
    <property type="evidence" value="ECO:0007669"/>
    <property type="project" value="InterPro"/>
</dbReference>
<comment type="caution">
    <text evidence="6">The sequence shown here is derived from an EMBL/GenBank/DDBJ whole genome shotgun (WGS) entry which is preliminary data.</text>
</comment>
<evidence type="ECO:0000313" key="6">
    <source>
        <dbReference type="EMBL" id="MCF7566927.1"/>
    </source>
</evidence>
<dbReference type="RefSeq" id="WP_237238287.1">
    <property type="nucleotide sequence ID" value="NZ_JAKKDU010000001.1"/>
</dbReference>
<accession>A0AAE3EM24</accession>
<dbReference type="Gene3D" id="3.40.50.300">
    <property type="entry name" value="P-loop containing nucleotide triphosphate hydrolases"/>
    <property type="match status" value="1"/>
</dbReference>
<evidence type="ECO:0000256" key="4">
    <source>
        <dbReference type="ARBA" id="ARBA00022840"/>
    </source>
</evidence>
<keyword evidence="3" id="KW-0547">Nucleotide-binding</keyword>
<name>A0AAE3EM24_9FLAO</name>
<dbReference type="InterPro" id="IPR003439">
    <property type="entry name" value="ABC_transporter-like_ATP-bd"/>
</dbReference>
<evidence type="ECO:0000256" key="2">
    <source>
        <dbReference type="ARBA" id="ARBA00022448"/>
    </source>
</evidence>
<proteinExistence type="inferred from homology"/>
<dbReference type="InterPro" id="IPR017871">
    <property type="entry name" value="ABC_transporter-like_CS"/>
</dbReference>